<feature type="signal peptide" evidence="1">
    <location>
        <begin position="1"/>
        <end position="18"/>
    </location>
</feature>
<sequence>MRRWLCILVACAAVPAFAASEIAIELLPQARVPAGPVVLGQVAHLRTTDLDLMRALVNLPIGRAPAAGESAVLERAGLSGWVRQRARLAETQVQWSGAGTVRVTGASRSLAGDDIAAAAADHLRAWLATQAGHSAIELERLPRDIEVPDATVRLHTRPLASAQLRKRMLVWVDVWAAQRHVRTVPVAFSVTAWREVAITSEPLSVGANVGRETMSLREIDVAGMAGVPLLPGVPAGPLETRRPLRAGEAIRQQDVQPAAAVLRGQWASLRSSAGAVSLETRVEVLQDGRPGDSVRVRQPGATAGVVAKVVGPGQLEVAR</sequence>
<dbReference type="PANTHER" id="PTHR36307:SF1">
    <property type="entry name" value="FLAGELLA BASAL BODY P-RING FORMATION PROTEIN FLGA"/>
    <property type="match status" value="1"/>
</dbReference>
<comment type="caution">
    <text evidence="3">The sequence shown here is derived from an EMBL/GenBank/DDBJ whole genome shotgun (WGS) entry which is preliminary data.</text>
</comment>
<dbReference type="EMBL" id="JADDIV010000002">
    <property type="protein sequence ID" value="MBE7367200.1"/>
    <property type="molecule type" value="Genomic_DNA"/>
</dbReference>
<keyword evidence="3" id="KW-0969">Cilium</keyword>
<keyword evidence="4" id="KW-1185">Reference proteome</keyword>
<accession>A0ABR9S159</accession>
<dbReference type="InterPro" id="IPR039246">
    <property type="entry name" value="Flagellar_FlgA"/>
</dbReference>
<feature type="domain" description="Flagella basal body P-ring formation protein FlgA SAF" evidence="2">
    <location>
        <begin position="195"/>
        <end position="317"/>
    </location>
</feature>
<gene>
    <name evidence="3" type="primary">flgA</name>
    <name evidence="3" type="ORF">IM787_06470</name>
</gene>
<proteinExistence type="predicted"/>
<dbReference type="RefSeq" id="WP_193675824.1">
    <property type="nucleotide sequence ID" value="NZ_JADDIV010000002.1"/>
</dbReference>
<name>A0ABR9S159_9BURK</name>
<dbReference type="Pfam" id="PF13144">
    <property type="entry name" value="ChapFlgA"/>
    <property type="match status" value="1"/>
</dbReference>
<protein>
    <submittedName>
        <fullName evidence="3">Flagellar basal body P-ring formation protein FlgA</fullName>
    </submittedName>
</protein>
<keyword evidence="3" id="KW-0282">Flagellum</keyword>
<evidence type="ECO:0000313" key="3">
    <source>
        <dbReference type="EMBL" id="MBE7367200.1"/>
    </source>
</evidence>
<keyword evidence="3" id="KW-0966">Cell projection</keyword>
<dbReference type="NCBIfam" id="TIGR03170">
    <property type="entry name" value="flgA_cterm"/>
    <property type="match status" value="1"/>
</dbReference>
<evidence type="ECO:0000313" key="4">
    <source>
        <dbReference type="Proteomes" id="UP000806285"/>
    </source>
</evidence>
<dbReference type="PANTHER" id="PTHR36307">
    <property type="entry name" value="FLAGELLA BASAL BODY P-RING FORMATION PROTEIN FLGA"/>
    <property type="match status" value="1"/>
</dbReference>
<evidence type="ECO:0000256" key="1">
    <source>
        <dbReference type="SAM" id="SignalP"/>
    </source>
</evidence>
<evidence type="ECO:0000259" key="2">
    <source>
        <dbReference type="Pfam" id="PF13144"/>
    </source>
</evidence>
<keyword evidence="1" id="KW-0732">Signal</keyword>
<dbReference type="InterPro" id="IPR017585">
    <property type="entry name" value="SAF_FlgA"/>
</dbReference>
<reference evidence="3 4" key="1">
    <citation type="submission" date="2020-10" db="EMBL/GenBank/DDBJ databases">
        <title>Ramlibacter sp. HM2 16S ribosomal RNA gene Genome sequencing and assembly.</title>
        <authorList>
            <person name="Kang M."/>
        </authorList>
    </citation>
    <scope>NUCLEOTIDE SEQUENCE [LARGE SCALE GENOMIC DNA]</scope>
    <source>
        <strain evidence="3 4">HM2</strain>
    </source>
</reference>
<feature type="chain" id="PRO_5046266918" evidence="1">
    <location>
        <begin position="19"/>
        <end position="319"/>
    </location>
</feature>
<organism evidence="3 4">
    <name type="scientific">Ramlibacter pallidus</name>
    <dbReference type="NCBI Taxonomy" id="2780087"/>
    <lineage>
        <taxon>Bacteria</taxon>
        <taxon>Pseudomonadati</taxon>
        <taxon>Pseudomonadota</taxon>
        <taxon>Betaproteobacteria</taxon>
        <taxon>Burkholderiales</taxon>
        <taxon>Comamonadaceae</taxon>
        <taxon>Ramlibacter</taxon>
    </lineage>
</organism>
<dbReference type="Gene3D" id="2.30.30.760">
    <property type="match status" value="1"/>
</dbReference>
<dbReference type="Proteomes" id="UP000806285">
    <property type="component" value="Unassembled WGS sequence"/>
</dbReference>